<keyword evidence="2" id="KW-0132">Cell division</keyword>
<dbReference type="KEGG" id="ccos:Pan44_31890"/>
<dbReference type="InterPro" id="IPR023093">
    <property type="entry name" value="ScpA-like_C"/>
</dbReference>
<keyword evidence="2" id="KW-0159">Chromosome partition</keyword>
<dbReference type="HAMAP" id="MF_01805">
    <property type="entry name" value="ScpA"/>
    <property type="match status" value="1"/>
</dbReference>
<keyword evidence="2" id="KW-0131">Cell cycle</keyword>
<sequence>MEVFPYRVELDRFSGPMDLLLYLVRRNEVDLRHLPIARITSQFQEYIEVLQELDLGLVGDFVVMASTLIEIKSRMVLPEENEVEASADEPPISAGDPRSELIQQLLEYRRFKEAAVALETRADEWQERYPRLAGDRPTTAKDPTADRIKEVELWDLVSALSRILRRADVAPEGHIRYDETPISVYVEQIGNRVHAEGEVRFTSLFDSTTLRSKITGMFLAVLELLRHHSFRAQQDEDFGEIVIRPPLPVSDRL</sequence>
<dbReference type="Pfam" id="PF02616">
    <property type="entry name" value="SMC_ScpA"/>
    <property type="match status" value="1"/>
</dbReference>
<evidence type="ECO:0000313" key="4">
    <source>
        <dbReference type="Proteomes" id="UP000315700"/>
    </source>
</evidence>
<dbReference type="InParanoid" id="A0A517SGD8"/>
<evidence type="ECO:0000256" key="2">
    <source>
        <dbReference type="HAMAP-Rule" id="MF_01805"/>
    </source>
</evidence>
<dbReference type="PANTHER" id="PTHR33969:SF2">
    <property type="entry name" value="SEGREGATION AND CONDENSATION PROTEIN A"/>
    <property type="match status" value="1"/>
</dbReference>
<dbReference type="Gene3D" id="6.10.250.2410">
    <property type="match status" value="1"/>
</dbReference>
<dbReference type="GO" id="GO:0006260">
    <property type="term" value="P:DNA replication"/>
    <property type="evidence" value="ECO:0007669"/>
    <property type="project" value="UniProtKB-UniRule"/>
</dbReference>
<dbReference type="EMBL" id="CP036271">
    <property type="protein sequence ID" value="QDT55147.1"/>
    <property type="molecule type" value="Genomic_DNA"/>
</dbReference>
<dbReference type="RefSeq" id="WP_145030932.1">
    <property type="nucleotide sequence ID" value="NZ_CP036271.1"/>
</dbReference>
<evidence type="ECO:0000313" key="3">
    <source>
        <dbReference type="EMBL" id="QDT55147.1"/>
    </source>
</evidence>
<comment type="function">
    <text evidence="2">Participates in chromosomal partition during cell division. May act via the formation of a condensin-like complex containing Smc and ScpB that pull DNA away from mid-cell into both cell halves.</text>
</comment>
<dbReference type="OrthoDB" id="9811016at2"/>
<dbReference type="Proteomes" id="UP000315700">
    <property type="component" value="Chromosome"/>
</dbReference>
<evidence type="ECO:0000256" key="1">
    <source>
        <dbReference type="ARBA" id="ARBA00044777"/>
    </source>
</evidence>
<name>A0A517SGD8_9PLAN</name>
<comment type="subcellular location">
    <subcellularLocation>
        <location evidence="2">Cytoplasm</location>
    </subcellularLocation>
    <text evidence="2">Associated with two foci at the outer edges of the nucleoid region in young cells, and at four foci within both cell halves in older cells.</text>
</comment>
<gene>
    <name evidence="2 3" type="primary">scpA</name>
    <name evidence="3" type="ORF">Pan44_31890</name>
</gene>
<dbReference type="GO" id="GO:0007059">
    <property type="term" value="P:chromosome segregation"/>
    <property type="evidence" value="ECO:0007669"/>
    <property type="project" value="UniProtKB-UniRule"/>
</dbReference>
<accession>A0A517SGD8</accession>
<reference evidence="3 4" key="1">
    <citation type="submission" date="2019-02" db="EMBL/GenBank/DDBJ databases">
        <title>Deep-cultivation of Planctomycetes and their phenomic and genomic characterization uncovers novel biology.</title>
        <authorList>
            <person name="Wiegand S."/>
            <person name="Jogler M."/>
            <person name="Boedeker C."/>
            <person name="Pinto D."/>
            <person name="Vollmers J."/>
            <person name="Rivas-Marin E."/>
            <person name="Kohn T."/>
            <person name="Peeters S.H."/>
            <person name="Heuer A."/>
            <person name="Rast P."/>
            <person name="Oberbeckmann S."/>
            <person name="Bunk B."/>
            <person name="Jeske O."/>
            <person name="Meyerdierks A."/>
            <person name="Storesund J.E."/>
            <person name="Kallscheuer N."/>
            <person name="Luecker S."/>
            <person name="Lage O.M."/>
            <person name="Pohl T."/>
            <person name="Merkel B.J."/>
            <person name="Hornburger P."/>
            <person name="Mueller R.-W."/>
            <person name="Bruemmer F."/>
            <person name="Labrenz M."/>
            <person name="Spormann A.M."/>
            <person name="Op den Camp H."/>
            <person name="Overmann J."/>
            <person name="Amann R."/>
            <person name="Jetten M.S.M."/>
            <person name="Mascher T."/>
            <person name="Medema M.H."/>
            <person name="Devos D.P."/>
            <person name="Kaster A.-K."/>
            <person name="Ovreas L."/>
            <person name="Rohde M."/>
            <person name="Galperin M.Y."/>
            <person name="Jogler C."/>
        </authorList>
    </citation>
    <scope>NUCLEOTIDE SEQUENCE [LARGE SCALE GENOMIC DNA]</scope>
    <source>
        <strain evidence="3 4">Pan44</strain>
    </source>
</reference>
<dbReference type="GO" id="GO:0051301">
    <property type="term" value="P:cell division"/>
    <property type="evidence" value="ECO:0007669"/>
    <property type="project" value="UniProtKB-KW"/>
</dbReference>
<dbReference type="PANTHER" id="PTHR33969">
    <property type="entry name" value="SEGREGATION AND CONDENSATION PROTEIN A"/>
    <property type="match status" value="1"/>
</dbReference>
<protein>
    <recommendedName>
        <fullName evidence="1 2">Segregation and condensation protein A</fullName>
    </recommendedName>
</protein>
<dbReference type="InterPro" id="IPR003768">
    <property type="entry name" value="ScpA"/>
</dbReference>
<dbReference type="AlphaFoldDB" id="A0A517SGD8"/>
<keyword evidence="2" id="KW-0963">Cytoplasm</keyword>
<proteinExistence type="inferred from homology"/>
<keyword evidence="4" id="KW-1185">Reference proteome</keyword>
<comment type="similarity">
    <text evidence="2">Belongs to the ScpA family.</text>
</comment>
<organism evidence="3 4">
    <name type="scientific">Caulifigura coniformis</name>
    <dbReference type="NCBI Taxonomy" id="2527983"/>
    <lineage>
        <taxon>Bacteria</taxon>
        <taxon>Pseudomonadati</taxon>
        <taxon>Planctomycetota</taxon>
        <taxon>Planctomycetia</taxon>
        <taxon>Planctomycetales</taxon>
        <taxon>Planctomycetaceae</taxon>
        <taxon>Caulifigura</taxon>
    </lineage>
</organism>
<dbReference type="GO" id="GO:0005737">
    <property type="term" value="C:cytoplasm"/>
    <property type="evidence" value="ECO:0007669"/>
    <property type="project" value="UniProtKB-SubCell"/>
</dbReference>
<dbReference type="Gene3D" id="1.10.10.580">
    <property type="entry name" value="Structural maintenance of chromosome 1. Chain E"/>
    <property type="match status" value="1"/>
</dbReference>
<comment type="subunit">
    <text evidence="2">Component of a cohesin-like complex composed of ScpA, ScpB and the Smc homodimer, in which ScpA and ScpB bind to the head domain of Smc. The presence of the three proteins is required for the association of the complex with DNA.</text>
</comment>